<dbReference type="AlphaFoldDB" id="A0A3R8WFQ8"/>
<reference evidence="4" key="2">
    <citation type="submission" date="2018-12" db="EMBL/GenBank/DDBJ databases">
        <title>Maribacter lutimaris sp. nov., isolated from marine sediment.</title>
        <authorList>
            <person name="Kim K.K."/>
        </authorList>
    </citation>
    <scope>NUCLEOTIDE SEQUENCE [LARGE SCALE GENOMIC DNA]</scope>
    <source>
        <strain evidence="4">PoM-212</strain>
    </source>
</reference>
<evidence type="ECO:0000313" key="4">
    <source>
        <dbReference type="Proteomes" id="UP000286990"/>
    </source>
</evidence>
<evidence type="ECO:0000256" key="2">
    <source>
        <dbReference type="SAM" id="Phobius"/>
    </source>
</evidence>
<feature type="transmembrane region" description="Helical" evidence="2">
    <location>
        <begin position="62"/>
        <end position="80"/>
    </location>
</feature>
<comment type="caution">
    <text evidence="3">The sequence shown here is derived from an EMBL/GenBank/DDBJ whole genome shotgun (WGS) entry which is preliminary data.</text>
</comment>
<name>A0A3R8WFQ8_9FLAO</name>
<keyword evidence="2" id="KW-0472">Membrane</keyword>
<keyword evidence="2" id="KW-1133">Transmembrane helix</keyword>
<proteinExistence type="predicted"/>
<accession>A0A3R8WFQ8</accession>
<feature type="region of interest" description="Disordered" evidence="1">
    <location>
        <begin position="180"/>
        <end position="206"/>
    </location>
</feature>
<dbReference type="EMBL" id="QUSX01000001">
    <property type="protein sequence ID" value="RRQ49114.1"/>
    <property type="molecule type" value="Genomic_DNA"/>
</dbReference>
<evidence type="ECO:0000256" key="1">
    <source>
        <dbReference type="SAM" id="MobiDB-lite"/>
    </source>
</evidence>
<feature type="compositionally biased region" description="Polar residues" evidence="1">
    <location>
        <begin position="193"/>
        <end position="206"/>
    </location>
</feature>
<reference evidence="4" key="1">
    <citation type="submission" date="2018-08" db="EMBL/GenBank/DDBJ databases">
        <authorList>
            <person name="Khan S.A."/>
            <person name="J S.E."/>
        </authorList>
    </citation>
    <scope>NUCLEOTIDE SEQUENCE [LARGE SCALE GENOMIC DNA]</scope>
    <source>
        <strain evidence="4">PoM-212</strain>
    </source>
</reference>
<dbReference type="Proteomes" id="UP000286990">
    <property type="component" value="Unassembled WGS sequence"/>
</dbReference>
<evidence type="ECO:0000313" key="3">
    <source>
        <dbReference type="EMBL" id="RRQ49114.1"/>
    </source>
</evidence>
<feature type="compositionally biased region" description="Basic and acidic residues" evidence="1">
    <location>
        <begin position="180"/>
        <end position="191"/>
    </location>
</feature>
<gene>
    <name evidence="3" type="ORF">DZC72_00315</name>
</gene>
<keyword evidence="2" id="KW-0812">Transmembrane</keyword>
<organism evidence="3 4">
    <name type="scientific">Maribacter algicola</name>
    <dbReference type="NCBI Taxonomy" id="2498892"/>
    <lineage>
        <taxon>Bacteria</taxon>
        <taxon>Pseudomonadati</taxon>
        <taxon>Bacteroidota</taxon>
        <taxon>Flavobacteriia</taxon>
        <taxon>Flavobacteriales</taxon>
        <taxon>Flavobacteriaceae</taxon>
        <taxon>Maribacter</taxon>
    </lineage>
</organism>
<protein>
    <submittedName>
        <fullName evidence="3">Uncharacterized protein</fullName>
    </submittedName>
</protein>
<sequence length="289" mass="33276">MKLESIQKKISVRPRKRTNELLNEQLCFPIEKISPKANSHCKFSPVKIPNFTTKLIRMNKTYTNLILVVFLIFLSSFANLRECEYAEANIEFAKSQTEKALENPDINILKYHVYKAISAIQKTEKKLSNCGCEHAQKELEESVENLKLATKQEELFKAKDLLLISLESIMKGLNSLSEHEYHEKQNREELAKAQSQDPNGNSKKTVVAQSVSPIYKEIDQSLERYRKSLNAVVETVNCKEASSFANNIIEQCENQLLVENLTEGKKYYYLRTKEITVNALEKLRDCYGK</sequence>
<keyword evidence="4" id="KW-1185">Reference proteome</keyword>